<dbReference type="Pfam" id="PF02518">
    <property type="entry name" value="HATPase_c"/>
    <property type="match status" value="1"/>
</dbReference>
<evidence type="ECO:0000259" key="7">
    <source>
        <dbReference type="PROSITE" id="PS50112"/>
    </source>
</evidence>
<dbReference type="CDD" id="cd00130">
    <property type="entry name" value="PAS"/>
    <property type="match status" value="1"/>
</dbReference>
<dbReference type="EMBL" id="UIGB01000001">
    <property type="protein sequence ID" value="SUU83955.1"/>
    <property type="molecule type" value="Genomic_DNA"/>
</dbReference>
<dbReference type="SMART" id="SM00387">
    <property type="entry name" value="HATPase_c"/>
    <property type="match status" value="1"/>
</dbReference>
<dbReference type="InterPro" id="IPR036097">
    <property type="entry name" value="HisK_dim/P_sf"/>
</dbReference>
<dbReference type="SMART" id="SM00388">
    <property type="entry name" value="HisKA"/>
    <property type="match status" value="1"/>
</dbReference>
<feature type="domain" description="Histidine kinase" evidence="6">
    <location>
        <begin position="814"/>
        <end position="1034"/>
    </location>
</feature>
<feature type="region of interest" description="Disordered" evidence="5">
    <location>
        <begin position="222"/>
        <end position="289"/>
    </location>
</feature>
<dbReference type="InterPro" id="IPR000014">
    <property type="entry name" value="PAS"/>
</dbReference>
<evidence type="ECO:0000256" key="5">
    <source>
        <dbReference type="SAM" id="MobiDB-lite"/>
    </source>
</evidence>
<feature type="domain" description="PAS" evidence="7">
    <location>
        <begin position="675"/>
        <end position="711"/>
    </location>
</feature>
<evidence type="ECO:0000256" key="2">
    <source>
        <dbReference type="ARBA" id="ARBA00012438"/>
    </source>
</evidence>
<feature type="region of interest" description="Disordered" evidence="5">
    <location>
        <begin position="455"/>
        <end position="479"/>
    </location>
</feature>
<dbReference type="InterPro" id="IPR035965">
    <property type="entry name" value="PAS-like_dom_sf"/>
</dbReference>
<protein>
    <recommendedName>
        <fullName evidence="2">histidine kinase</fullName>
        <ecNumber evidence="2">2.7.13.3</ecNumber>
    </recommendedName>
</protein>
<reference evidence="8 9" key="1">
    <citation type="submission" date="2018-06" db="EMBL/GenBank/DDBJ databases">
        <authorList>
            <consortium name="Pathogen Informatics"/>
            <person name="Doyle S."/>
        </authorList>
    </citation>
    <scope>NUCLEOTIDE SEQUENCE [LARGE SCALE GENOMIC DNA]</scope>
    <source>
        <strain evidence="8 9">NCTC12722</strain>
    </source>
</reference>
<dbReference type="Gene3D" id="3.30.450.20">
    <property type="entry name" value="PAS domain"/>
    <property type="match status" value="1"/>
</dbReference>
<dbReference type="SUPFAM" id="SSF55874">
    <property type="entry name" value="ATPase domain of HSP90 chaperone/DNA topoisomerase II/histidine kinase"/>
    <property type="match status" value="1"/>
</dbReference>
<dbReference type="AlphaFoldDB" id="A0A380W721"/>
<dbReference type="RefSeq" id="WP_002718734.1">
    <property type="nucleotide sequence ID" value="NZ_UFSI01000001.1"/>
</dbReference>
<dbReference type="Gene3D" id="3.30.565.10">
    <property type="entry name" value="Histidine kinase-like ATPase, C-terminal domain"/>
    <property type="match status" value="1"/>
</dbReference>
<evidence type="ECO:0000256" key="3">
    <source>
        <dbReference type="ARBA" id="ARBA00022679"/>
    </source>
</evidence>
<dbReference type="NCBIfam" id="TIGR00229">
    <property type="entry name" value="sensory_box"/>
    <property type="match status" value="1"/>
</dbReference>
<dbReference type="GO" id="GO:0000155">
    <property type="term" value="F:phosphorelay sensor kinase activity"/>
    <property type="evidence" value="ECO:0007669"/>
    <property type="project" value="InterPro"/>
</dbReference>
<evidence type="ECO:0000313" key="9">
    <source>
        <dbReference type="Proteomes" id="UP000254343"/>
    </source>
</evidence>
<dbReference type="PROSITE" id="PS50109">
    <property type="entry name" value="HIS_KIN"/>
    <property type="match status" value="1"/>
</dbReference>
<dbReference type="GO" id="GO:0005886">
    <property type="term" value="C:plasma membrane"/>
    <property type="evidence" value="ECO:0007669"/>
    <property type="project" value="TreeGrafter"/>
</dbReference>
<dbReference type="PANTHER" id="PTHR43047">
    <property type="entry name" value="TWO-COMPONENT HISTIDINE PROTEIN KINASE"/>
    <property type="match status" value="1"/>
</dbReference>
<keyword evidence="3 8" id="KW-0808">Transferase</keyword>
<gene>
    <name evidence="8" type="primary">pdhS</name>
    <name evidence="8" type="ORF">NCTC12722_01134</name>
</gene>
<dbReference type="Proteomes" id="UP000254343">
    <property type="component" value="Unassembled WGS sequence"/>
</dbReference>
<evidence type="ECO:0000259" key="6">
    <source>
        <dbReference type="PROSITE" id="PS50109"/>
    </source>
</evidence>
<dbReference type="SUPFAM" id="SSF47384">
    <property type="entry name" value="Homodimeric domain of signal transducing histidine kinase"/>
    <property type="match status" value="1"/>
</dbReference>
<feature type="compositionally biased region" description="Low complexity" evidence="5">
    <location>
        <begin position="222"/>
        <end position="234"/>
    </location>
</feature>
<evidence type="ECO:0000313" key="8">
    <source>
        <dbReference type="EMBL" id="SUU83955.1"/>
    </source>
</evidence>
<dbReference type="Gene3D" id="1.10.287.130">
    <property type="match status" value="1"/>
</dbReference>
<dbReference type="SUPFAM" id="SSF55785">
    <property type="entry name" value="PYP-like sensor domain (PAS domain)"/>
    <property type="match status" value="1"/>
</dbReference>
<dbReference type="InterPro" id="IPR003594">
    <property type="entry name" value="HATPase_dom"/>
</dbReference>
<keyword evidence="4 8" id="KW-0418">Kinase</keyword>
<evidence type="ECO:0000256" key="4">
    <source>
        <dbReference type="ARBA" id="ARBA00022777"/>
    </source>
</evidence>
<organism evidence="8 9">
    <name type="scientific">Afipia felis</name>
    <name type="common">Cat scratch disease bacillus</name>
    <dbReference type="NCBI Taxonomy" id="1035"/>
    <lineage>
        <taxon>Bacteria</taxon>
        <taxon>Pseudomonadati</taxon>
        <taxon>Pseudomonadota</taxon>
        <taxon>Alphaproteobacteria</taxon>
        <taxon>Hyphomicrobiales</taxon>
        <taxon>Nitrobacteraceae</taxon>
        <taxon>Afipia</taxon>
    </lineage>
</organism>
<comment type="catalytic activity">
    <reaction evidence="1">
        <text>ATP + protein L-histidine = ADP + protein N-phospho-L-histidine.</text>
        <dbReference type="EC" id="2.7.13.3"/>
    </reaction>
</comment>
<dbReference type="EC" id="2.7.13.3" evidence="2"/>
<dbReference type="Pfam" id="PF00512">
    <property type="entry name" value="HisKA"/>
    <property type="match status" value="1"/>
</dbReference>
<dbReference type="SMART" id="SM00091">
    <property type="entry name" value="PAS"/>
    <property type="match status" value="2"/>
</dbReference>
<dbReference type="Pfam" id="PF13188">
    <property type="entry name" value="PAS_8"/>
    <property type="match status" value="2"/>
</dbReference>
<sequence>MPRAEFSLQAIRDSRLSTYCLSAAPAWVWSESGEHLLWANAAGRAFFRASSDDALCERTFGPADPYRRLVKQLAARLSSSGAMRLERLRGFGAPLGGLMTCGCARISLGGESGVLIVAEYPGGRPLPLVERVLALIEGIERPAVAFVDGRLTAANSAARAHDDVRDELAGMVLPTHFPEQASEIETPLGHATVHRAGIDPETVLIVLLHGFIAHPHPDKPVDAAPAPVAEPAPAGDVVSMPEPVATEPAAPTPSLPNEPFMDDRVESNHPSETPPTAAPDLIPLPDDLAGQKRQHPLRFTWAMDAEGRFSFGSEEFTHLIGAQTTAAFGRLWSEVNDALTLDPENRVAQAVATRDTFSNILLQWPADGLSGRLPVEMSGLPIYGRDRAFTGYRGFGICRDLDGLARAAAQRRHDTLFGSSPAPVQTPMDAASTVEHDSIAGQAAPEFVASADEPEHIENGETPPNVVPFRPANDDARPPVLTPGENNAFQELARQLSARLESEAEHRLDAQHAEEANNSLAEQPRDDMIFESDEDEVEVPPAQPQAVAHAPQNTSLYDQIPSGVLVYRADRLLYANPAFLAATGYTTLAALNRDGGLGALYVGSGGSDADGSSEGTPIKVSTVSMGAHQAHDAKLHTVDWEGESALALVLSPTAATPQLERVVAEPSPAAEDRIEADELATILETTAEGVVMFDGDGRIIACNRSAEALFGRDGLEGRNLTELFAPESQRAVLDYLDGIKSDAMHGLLEQGRDVLGRAPDGGAMALSVTIGRTHPGRPRYFAVFRDKAPAAPRPDQTKQADERAANAKADLLARLSHEVRAPVNAIIGFADVMIEERFGALGNERYADYMKDIRASGERVISIIDDMLDLSRIESGKLDLDFEKQDLNALVEQCVGVMQPQANRERIIIRSSLTHGLPNIQADARALRQIALTLIGCAIHLANAGGQVIVSTALTDLGEVALRIRDTGHGMNDNEIAAAMAPFRTPSPADEVAAGNGTNLSLAKALVEANRGRFHLKSAPNTGTLIEVAFSQAAATA</sequence>
<accession>A0A380W721</accession>
<name>A0A380W721_AFIFE</name>
<dbReference type="OrthoDB" id="9801651at2"/>
<evidence type="ECO:0000256" key="1">
    <source>
        <dbReference type="ARBA" id="ARBA00000085"/>
    </source>
</evidence>
<dbReference type="CDD" id="cd00082">
    <property type="entry name" value="HisKA"/>
    <property type="match status" value="1"/>
</dbReference>
<dbReference type="InterPro" id="IPR036890">
    <property type="entry name" value="HATPase_C_sf"/>
</dbReference>
<dbReference type="PROSITE" id="PS50112">
    <property type="entry name" value="PAS"/>
    <property type="match status" value="1"/>
</dbReference>
<dbReference type="InterPro" id="IPR005467">
    <property type="entry name" value="His_kinase_dom"/>
</dbReference>
<dbReference type="PANTHER" id="PTHR43047:SF72">
    <property type="entry name" value="OSMOSENSING HISTIDINE PROTEIN KINASE SLN1"/>
    <property type="match status" value="1"/>
</dbReference>
<dbReference type="GO" id="GO:0009927">
    <property type="term" value="F:histidine phosphotransfer kinase activity"/>
    <property type="evidence" value="ECO:0007669"/>
    <property type="project" value="TreeGrafter"/>
</dbReference>
<dbReference type="InterPro" id="IPR003661">
    <property type="entry name" value="HisK_dim/P_dom"/>
</dbReference>
<proteinExistence type="predicted"/>